<organism evidence="10 11">
    <name type="scientific">Tripterygium wilfordii</name>
    <name type="common">Thunder God vine</name>
    <dbReference type="NCBI Taxonomy" id="458696"/>
    <lineage>
        <taxon>Eukaryota</taxon>
        <taxon>Viridiplantae</taxon>
        <taxon>Streptophyta</taxon>
        <taxon>Embryophyta</taxon>
        <taxon>Tracheophyta</taxon>
        <taxon>Spermatophyta</taxon>
        <taxon>Magnoliopsida</taxon>
        <taxon>eudicotyledons</taxon>
        <taxon>Gunneridae</taxon>
        <taxon>Pentapetalae</taxon>
        <taxon>rosids</taxon>
        <taxon>fabids</taxon>
        <taxon>Celastrales</taxon>
        <taxon>Celastraceae</taxon>
        <taxon>Tripterygium</taxon>
    </lineage>
</organism>
<evidence type="ECO:0000259" key="9">
    <source>
        <dbReference type="Pfam" id="PF14416"/>
    </source>
</evidence>
<keyword evidence="3 7" id="KW-0812">Transmembrane</keyword>
<dbReference type="FunCoup" id="A0A7J7DFQ5">
    <property type="interactions" value="179"/>
</dbReference>
<dbReference type="PANTHER" id="PTHR32285">
    <property type="entry name" value="PROTEIN TRICHOME BIREFRINGENCE-LIKE 9-RELATED"/>
    <property type="match status" value="1"/>
</dbReference>
<evidence type="ECO:0000256" key="4">
    <source>
        <dbReference type="ARBA" id="ARBA00022968"/>
    </source>
</evidence>
<accession>A0A7J7DFQ5</accession>
<evidence type="ECO:0000256" key="1">
    <source>
        <dbReference type="ARBA" id="ARBA00004167"/>
    </source>
</evidence>
<evidence type="ECO:0000259" key="8">
    <source>
        <dbReference type="Pfam" id="PF13839"/>
    </source>
</evidence>
<evidence type="ECO:0000256" key="7">
    <source>
        <dbReference type="SAM" id="Phobius"/>
    </source>
</evidence>
<sequence length="442" mass="50754">MEVFQRSKSFNQRALSVVSPRSLSLGSPRVNRSSFNWRRFHVLITIGFSISFLMAIGVVYIYVLPSLTQAFHGFGISVPSGTSDEKKSFGISNSNESLEDCDIFDGSWVQEITYPLYNASECPFAERGFNCLGNGRVDKDYQEWRWKPKNCDIRLFNVNEALESLRNKRVVFVGDSMSRTQWESLICMLMTGIEDKHSVYEVNGNEITKLIRYLGVRFSSFNFTIEFFRSVFLVQHGWMPRHAPKRVRSTLKLDKLDDISNQWVDSDILIFNSGQWWVPGKLFETGCYFQTGNSLRLGMSIPNAFGVAMNTWASWVEKRIDTNRTRIFFRTFEPSHWSNHSRRSCNVTQHPVSETEGRDQSLFTDTILEVVKNMKVPVTVLQITSMSAFRRDAHVGNWSDSQLVPDCSHWCLPGVPDMWNEIVFSYLLTNHGNSLQSNQIGA</sequence>
<dbReference type="GO" id="GO:0005794">
    <property type="term" value="C:Golgi apparatus"/>
    <property type="evidence" value="ECO:0007669"/>
    <property type="project" value="TreeGrafter"/>
</dbReference>
<dbReference type="InterPro" id="IPR029962">
    <property type="entry name" value="TBL"/>
</dbReference>
<dbReference type="GO" id="GO:0016413">
    <property type="term" value="F:O-acetyltransferase activity"/>
    <property type="evidence" value="ECO:0007669"/>
    <property type="project" value="InterPro"/>
</dbReference>
<dbReference type="InParanoid" id="A0A7J7DFQ5"/>
<gene>
    <name evidence="10" type="ORF">HS088_TW07G00724</name>
</gene>
<dbReference type="AlphaFoldDB" id="A0A7J7DFQ5"/>
<evidence type="ECO:0000256" key="2">
    <source>
        <dbReference type="ARBA" id="ARBA00007727"/>
    </source>
</evidence>
<keyword evidence="5 7" id="KW-1133">Transmembrane helix</keyword>
<feature type="domain" description="Trichome birefringence-like N-terminal" evidence="9">
    <location>
        <begin position="100"/>
        <end position="152"/>
    </location>
</feature>
<evidence type="ECO:0008006" key="12">
    <source>
        <dbReference type="Google" id="ProtNLM"/>
    </source>
</evidence>
<dbReference type="Proteomes" id="UP000593562">
    <property type="component" value="Unassembled WGS sequence"/>
</dbReference>
<dbReference type="OrthoDB" id="630188at2759"/>
<keyword evidence="4" id="KW-0735">Signal-anchor</keyword>
<dbReference type="Pfam" id="PF14416">
    <property type="entry name" value="PMR5N"/>
    <property type="match status" value="1"/>
</dbReference>
<name>A0A7J7DFQ5_TRIWF</name>
<comment type="caution">
    <text evidence="10">The sequence shown here is derived from an EMBL/GenBank/DDBJ whole genome shotgun (WGS) entry which is preliminary data.</text>
</comment>
<evidence type="ECO:0000313" key="10">
    <source>
        <dbReference type="EMBL" id="KAF5745143.1"/>
    </source>
</evidence>
<evidence type="ECO:0000256" key="6">
    <source>
        <dbReference type="ARBA" id="ARBA00023136"/>
    </source>
</evidence>
<keyword evidence="6 7" id="KW-0472">Membrane</keyword>
<comment type="similarity">
    <text evidence="2">Belongs to the PC-esterase family. TBL subfamily.</text>
</comment>
<evidence type="ECO:0000256" key="5">
    <source>
        <dbReference type="ARBA" id="ARBA00022989"/>
    </source>
</evidence>
<dbReference type="EMBL" id="JAAARO010000007">
    <property type="protein sequence ID" value="KAF5745143.1"/>
    <property type="molecule type" value="Genomic_DNA"/>
</dbReference>
<evidence type="ECO:0000256" key="3">
    <source>
        <dbReference type="ARBA" id="ARBA00022692"/>
    </source>
</evidence>
<dbReference type="Pfam" id="PF13839">
    <property type="entry name" value="PC-Esterase"/>
    <property type="match status" value="1"/>
</dbReference>
<dbReference type="GO" id="GO:0016020">
    <property type="term" value="C:membrane"/>
    <property type="evidence" value="ECO:0007669"/>
    <property type="project" value="UniProtKB-SubCell"/>
</dbReference>
<dbReference type="InterPro" id="IPR026057">
    <property type="entry name" value="TBL_C"/>
</dbReference>
<proteinExistence type="inferred from homology"/>
<reference evidence="10 11" key="1">
    <citation type="journal article" date="2020" name="Nat. Commun.">
        <title>Genome of Tripterygium wilfordii and identification of cytochrome P450 involved in triptolide biosynthesis.</title>
        <authorList>
            <person name="Tu L."/>
            <person name="Su P."/>
            <person name="Zhang Z."/>
            <person name="Gao L."/>
            <person name="Wang J."/>
            <person name="Hu T."/>
            <person name="Zhou J."/>
            <person name="Zhang Y."/>
            <person name="Zhao Y."/>
            <person name="Liu Y."/>
            <person name="Song Y."/>
            <person name="Tong Y."/>
            <person name="Lu Y."/>
            <person name="Yang J."/>
            <person name="Xu C."/>
            <person name="Jia M."/>
            <person name="Peters R.J."/>
            <person name="Huang L."/>
            <person name="Gao W."/>
        </authorList>
    </citation>
    <scope>NUCLEOTIDE SEQUENCE [LARGE SCALE GENOMIC DNA]</scope>
    <source>
        <strain evidence="11">cv. XIE 37</strain>
        <tissue evidence="10">Leaf</tissue>
    </source>
</reference>
<keyword evidence="11" id="KW-1185">Reference proteome</keyword>
<comment type="subcellular location">
    <subcellularLocation>
        <location evidence="1">Membrane</location>
        <topology evidence="1">Single-pass membrane protein</topology>
    </subcellularLocation>
</comment>
<dbReference type="PANTHER" id="PTHR32285:SF34">
    <property type="entry name" value="PROTEIN TRICHOME BEREFRINGENCE-LIKE 7"/>
    <property type="match status" value="1"/>
</dbReference>
<protein>
    <recommendedName>
        <fullName evidence="12">Protein trichome berefringence-like 7</fullName>
    </recommendedName>
</protein>
<feature type="transmembrane region" description="Helical" evidence="7">
    <location>
        <begin position="42"/>
        <end position="63"/>
    </location>
</feature>
<dbReference type="InterPro" id="IPR025846">
    <property type="entry name" value="TBL_N"/>
</dbReference>
<feature type="domain" description="Trichome birefringence-like C-terminal" evidence="8">
    <location>
        <begin position="156"/>
        <end position="425"/>
    </location>
</feature>
<evidence type="ECO:0000313" key="11">
    <source>
        <dbReference type="Proteomes" id="UP000593562"/>
    </source>
</evidence>